<protein>
    <submittedName>
        <fullName evidence="1">ABC transporter, ATP-binding domain protein</fullName>
    </submittedName>
</protein>
<reference evidence="1" key="1">
    <citation type="submission" date="2018-08" db="EMBL/GenBank/DDBJ databases">
        <title>Identification of Burkholderia cepacia strains that express a Burkholderia pseudomallei-like capsular polysaccharide.</title>
        <authorList>
            <person name="Burtnick M.N."/>
            <person name="Vongsouvath M."/>
            <person name="Newton P."/>
            <person name="Wuthiekanun V."/>
            <person name="Limmathurotsakul D."/>
            <person name="Brett P.J."/>
            <person name="Chantratita N."/>
            <person name="Dance D.A."/>
        </authorList>
    </citation>
    <scope>NUCLEOTIDE SEQUENCE</scope>
    <source>
        <strain evidence="1">SBXCC001</strain>
    </source>
</reference>
<evidence type="ECO:0000313" key="2">
    <source>
        <dbReference type="Proteomes" id="UP001272137"/>
    </source>
</evidence>
<keyword evidence="1" id="KW-0547">Nucleotide-binding</keyword>
<evidence type="ECO:0000313" key="1">
    <source>
        <dbReference type="EMBL" id="MDW9255946.1"/>
    </source>
</evidence>
<name>A0AAW9D1U0_BURTH</name>
<comment type="caution">
    <text evidence="1">The sequence shown here is derived from an EMBL/GenBank/DDBJ whole genome shotgun (WGS) entry which is preliminary data.</text>
</comment>
<dbReference type="AlphaFoldDB" id="A0AAW9D1U0"/>
<dbReference type="Proteomes" id="UP001272137">
    <property type="component" value="Unassembled WGS sequence"/>
</dbReference>
<proteinExistence type="predicted"/>
<dbReference type="EMBL" id="QXCT01000002">
    <property type="protein sequence ID" value="MDW9255946.1"/>
    <property type="molecule type" value="Genomic_DNA"/>
</dbReference>
<accession>A0AAW9D1U0</accession>
<dbReference type="GO" id="GO:0005524">
    <property type="term" value="F:ATP binding"/>
    <property type="evidence" value="ECO:0007669"/>
    <property type="project" value="UniProtKB-KW"/>
</dbReference>
<gene>
    <name evidence="1" type="ORF">C7S16_0813</name>
</gene>
<keyword evidence="1" id="KW-0067">ATP-binding</keyword>
<sequence length="40" mass="4645">MFFLNRQRRAACATLPLTVIMAHDAAPTAPIYRFLRFLHL</sequence>
<organism evidence="1 2">
    <name type="scientific">Burkholderia thailandensis</name>
    <dbReference type="NCBI Taxonomy" id="57975"/>
    <lineage>
        <taxon>Bacteria</taxon>
        <taxon>Pseudomonadati</taxon>
        <taxon>Pseudomonadota</taxon>
        <taxon>Betaproteobacteria</taxon>
        <taxon>Burkholderiales</taxon>
        <taxon>Burkholderiaceae</taxon>
        <taxon>Burkholderia</taxon>
        <taxon>pseudomallei group</taxon>
    </lineage>
</organism>